<keyword evidence="14" id="KW-1185">Reference proteome</keyword>
<comment type="caution">
    <text evidence="13">The sequence shown here is derived from an EMBL/GenBank/DDBJ whole genome shotgun (WGS) entry which is preliminary data.</text>
</comment>
<comment type="catalytic activity">
    <reaction evidence="11 12">
        <text>a UDP-3-O-[(3R)-3-hydroxyacyl]-N-acetyl-alpha-D-glucosamine + H2O = a UDP-3-O-[(3R)-3-hydroxyacyl]-alpha-D-glucosamine + acetate</text>
        <dbReference type="Rhea" id="RHEA:67816"/>
        <dbReference type="ChEBI" id="CHEBI:15377"/>
        <dbReference type="ChEBI" id="CHEBI:30089"/>
        <dbReference type="ChEBI" id="CHEBI:137740"/>
        <dbReference type="ChEBI" id="CHEBI:173225"/>
        <dbReference type="EC" id="3.5.1.108"/>
    </reaction>
</comment>
<dbReference type="InterPro" id="IPR004463">
    <property type="entry name" value="UDP-acyl_GlcNac_deAcase"/>
</dbReference>
<dbReference type="GO" id="GO:0103117">
    <property type="term" value="F:UDP-3-O-acyl-N-acetylglucosamine deacetylase activity"/>
    <property type="evidence" value="ECO:0007669"/>
    <property type="project" value="UniProtKB-UniRule"/>
</dbReference>
<name>A0A2T4ZGP3_9HYPH</name>
<evidence type="ECO:0000256" key="11">
    <source>
        <dbReference type="ARBA" id="ARBA00024535"/>
    </source>
</evidence>
<keyword evidence="7 12" id="KW-0479">Metal-binding</keyword>
<keyword evidence="8 12" id="KW-0378">Hydrolase</keyword>
<dbReference type="InterPro" id="IPR015870">
    <property type="entry name" value="UDP-acyl_N-AcGlcN_deAcase_N"/>
</dbReference>
<dbReference type="Pfam" id="PF03331">
    <property type="entry name" value="LpxC"/>
    <property type="match status" value="1"/>
</dbReference>
<dbReference type="EMBL" id="PZZL01000002">
    <property type="protein sequence ID" value="PTM61063.1"/>
    <property type="molecule type" value="Genomic_DNA"/>
</dbReference>
<keyword evidence="5 12" id="KW-0444">Lipid biosynthesis</keyword>
<evidence type="ECO:0000256" key="1">
    <source>
        <dbReference type="ARBA" id="ARBA00001947"/>
    </source>
</evidence>
<dbReference type="GO" id="GO:0046872">
    <property type="term" value="F:metal ion binding"/>
    <property type="evidence" value="ECO:0007669"/>
    <property type="project" value="UniProtKB-KW"/>
</dbReference>
<dbReference type="OrthoDB" id="9802746at2"/>
<feature type="active site" description="Proton donor" evidence="12">
    <location>
        <position position="265"/>
    </location>
</feature>
<dbReference type="PANTHER" id="PTHR33694">
    <property type="entry name" value="UDP-3-O-ACYL-N-ACETYLGLUCOSAMINE DEACETYLASE 1, MITOCHONDRIAL-RELATED"/>
    <property type="match status" value="1"/>
</dbReference>
<dbReference type="SUPFAM" id="SSF54211">
    <property type="entry name" value="Ribosomal protein S5 domain 2-like"/>
    <property type="match status" value="2"/>
</dbReference>
<dbReference type="UniPathway" id="UPA00359">
    <property type="reaction ID" value="UER00478"/>
</dbReference>
<evidence type="ECO:0000256" key="4">
    <source>
        <dbReference type="ARBA" id="ARBA00012745"/>
    </source>
</evidence>
<evidence type="ECO:0000256" key="5">
    <source>
        <dbReference type="ARBA" id="ARBA00022516"/>
    </source>
</evidence>
<dbReference type="GO" id="GO:0016020">
    <property type="term" value="C:membrane"/>
    <property type="evidence" value="ECO:0007669"/>
    <property type="project" value="GOC"/>
</dbReference>
<feature type="binding site" evidence="12">
    <location>
        <position position="242"/>
    </location>
    <ligand>
        <name>Zn(2+)</name>
        <dbReference type="ChEBI" id="CHEBI:29105"/>
    </ligand>
</feature>
<dbReference type="Proteomes" id="UP000241808">
    <property type="component" value="Unassembled WGS sequence"/>
</dbReference>
<dbReference type="HAMAP" id="MF_00388">
    <property type="entry name" value="LpxC"/>
    <property type="match status" value="1"/>
</dbReference>
<evidence type="ECO:0000313" key="14">
    <source>
        <dbReference type="Proteomes" id="UP000241808"/>
    </source>
</evidence>
<evidence type="ECO:0000256" key="2">
    <source>
        <dbReference type="ARBA" id="ARBA00002923"/>
    </source>
</evidence>
<evidence type="ECO:0000256" key="7">
    <source>
        <dbReference type="ARBA" id="ARBA00022723"/>
    </source>
</evidence>
<comment type="function">
    <text evidence="2 12">Catalyzes the hydrolysis of UDP-3-O-myristoyl-N-acetylglucosamine to form UDP-3-O-myristoylglucosamine and acetate, the committed step in lipid A biosynthesis.</text>
</comment>
<dbReference type="PANTHER" id="PTHR33694:SF1">
    <property type="entry name" value="UDP-3-O-ACYL-N-ACETYLGLUCOSAMINE DEACETYLASE 1, MITOCHONDRIAL-RELATED"/>
    <property type="match status" value="1"/>
</dbReference>
<dbReference type="AlphaFoldDB" id="A0A2T4ZGP3"/>
<evidence type="ECO:0000256" key="12">
    <source>
        <dbReference type="HAMAP-Rule" id="MF_00388"/>
    </source>
</evidence>
<sequence length="310" mass="33296">MKAAKQTTVRDSITLDGIGVHSGARVSVTLHPAEAGSGIAFLRSDQDHAEIPAVFRNVSSADLSTVIGRPERGGVATVEHLMAALAGLGIDNCLVEVDGPEMPILDGSAAPFVAAIEQVGIVLQDAPRKVVKVLKSVVLETERGVVELHPHDRGLRLEVEIDFANPLIGRQVCGIDLDPLAFRRDVARARTFGFMQDVSKLWAVNKALGASLDNTIVVGDDRILNPEGLRYRDEFVRHKLLDAIGDLSLAGAPLVGRFRSYRGGHRMNVKLLETLFADPTAYAIVEQAPRRDRGHADIGVSVPAYGPDAT</sequence>
<evidence type="ECO:0000256" key="3">
    <source>
        <dbReference type="ARBA" id="ARBA00005002"/>
    </source>
</evidence>
<comment type="similarity">
    <text evidence="12">Belongs to the LpxC family.</text>
</comment>
<gene>
    <name evidence="12" type="primary">lpxC</name>
    <name evidence="13" type="ORF">C8P69_102449</name>
</gene>
<protein>
    <recommendedName>
        <fullName evidence="4 12">UDP-3-O-acyl-N-acetylglucosamine deacetylase</fullName>
        <shortName evidence="12">UDP-3-O-acyl-GlcNAc deacetylase</shortName>
        <ecNumber evidence="4 12">3.5.1.108</ecNumber>
    </recommendedName>
    <alternativeName>
        <fullName evidence="12">UDP-3-O-[R-3-hydroxymyristoyl]-N-acetylglucosamine deacetylase</fullName>
    </alternativeName>
</protein>
<dbReference type="NCBIfam" id="TIGR00325">
    <property type="entry name" value="lpxC"/>
    <property type="match status" value="1"/>
</dbReference>
<feature type="binding site" evidence="12">
    <location>
        <position position="80"/>
    </location>
    <ligand>
        <name>Zn(2+)</name>
        <dbReference type="ChEBI" id="CHEBI:29105"/>
    </ligand>
</feature>
<accession>A0A2T4ZGP3</accession>
<comment type="cofactor">
    <cofactor evidence="1 12">
        <name>Zn(2+)</name>
        <dbReference type="ChEBI" id="CHEBI:29105"/>
    </cofactor>
</comment>
<dbReference type="InterPro" id="IPR011334">
    <property type="entry name" value="UDP-acyl_GlcNac_deAcase_C"/>
</dbReference>
<dbReference type="InterPro" id="IPR020568">
    <property type="entry name" value="Ribosomal_Su5_D2-typ_SF"/>
</dbReference>
<comment type="pathway">
    <text evidence="3 12">Glycolipid biosynthesis; lipid IV(A) biosynthesis; lipid IV(A) from (3R)-3-hydroxytetradecanoyl-[acyl-carrier-protein] and UDP-N-acetyl-alpha-D-glucosamine: step 2/6.</text>
</comment>
<dbReference type="RefSeq" id="WP_108174981.1">
    <property type="nucleotide sequence ID" value="NZ_JAIESU010000025.1"/>
</dbReference>
<evidence type="ECO:0000313" key="13">
    <source>
        <dbReference type="EMBL" id="PTM61063.1"/>
    </source>
</evidence>
<dbReference type="Gene3D" id="3.30.1700.10">
    <property type="entry name" value="lpxc deacetylase, domain 2"/>
    <property type="match status" value="1"/>
</dbReference>
<dbReference type="GO" id="GO:0009245">
    <property type="term" value="P:lipid A biosynthetic process"/>
    <property type="evidence" value="ECO:0007669"/>
    <property type="project" value="UniProtKB-UniRule"/>
</dbReference>
<keyword evidence="10 12" id="KW-0443">Lipid metabolism</keyword>
<keyword evidence="9 12" id="KW-0862">Zinc</keyword>
<organism evidence="13 14">
    <name type="scientific">Phreatobacter oligotrophus</name>
    <dbReference type="NCBI Taxonomy" id="1122261"/>
    <lineage>
        <taxon>Bacteria</taxon>
        <taxon>Pseudomonadati</taxon>
        <taxon>Pseudomonadota</taxon>
        <taxon>Alphaproteobacteria</taxon>
        <taxon>Hyphomicrobiales</taxon>
        <taxon>Phreatobacteraceae</taxon>
        <taxon>Phreatobacter</taxon>
    </lineage>
</organism>
<proteinExistence type="inferred from homology"/>
<evidence type="ECO:0000256" key="9">
    <source>
        <dbReference type="ARBA" id="ARBA00022833"/>
    </source>
</evidence>
<dbReference type="Gene3D" id="3.30.230.20">
    <property type="entry name" value="lpxc deacetylase, domain 1"/>
    <property type="match status" value="1"/>
</dbReference>
<dbReference type="EC" id="3.5.1.108" evidence="4 12"/>
<evidence type="ECO:0000256" key="8">
    <source>
        <dbReference type="ARBA" id="ARBA00022801"/>
    </source>
</evidence>
<evidence type="ECO:0000256" key="10">
    <source>
        <dbReference type="ARBA" id="ARBA00023098"/>
    </source>
</evidence>
<reference evidence="13 14" key="1">
    <citation type="submission" date="2018-04" db="EMBL/GenBank/DDBJ databases">
        <title>Genomic Encyclopedia of Archaeal and Bacterial Type Strains, Phase II (KMG-II): from individual species to whole genera.</title>
        <authorList>
            <person name="Goeker M."/>
        </authorList>
    </citation>
    <scope>NUCLEOTIDE SEQUENCE [LARGE SCALE GENOMIC DNA]</scope>
    <source>
        <strain evidence="13 14">DSM 25521</strain>
    </source>
</reference>
<feature type="binding site" evidence="12">
    <location>
        <position position="238"/>
    </location>
    <ligand>
        <name>Zn(2+)</name>
        <dbReference type="ChEBI" id="CHEBI:29105"/>
    </ligand>
</feature>
<keyword evidence="6 12" id="KW-0441">Lipid A biosynthesis</keyword>
<evidence type="ECO:0000256" key="6">
    <source>
        <dbReference type="ARBA" id="ARBA00022556"/>
    </source>
</evidence>